<feature type="region of interest" description="Disordered" evidence="1">
    <location>
        <begin position="540"/>
        <end position="569"/>
    </location>
</feature>
<feature type="transmembrane region" description="Helical" evidence="2">
    <location>
        <begin position="219"/>
        <end position="243"/>
    </location>
</feature>
<keyword evidence="3" id="KW-0378">Hydrolase</keyword>
<dbReference type="PANTHER" id="PTHR36844">
    <property type="entry name" value="PROTEASE PRSW"/>
    <property type="match status" value="1"/>
</dbReference>
<dbReference type="GO" id="GO:0006508">
    <property type="term" value="P:proteolysis"/>
    <property type="evidence" value="ECO:0007669"/>
    <property type="project" value="UniProtKB-KW"/>
</dbReference>
<feature type="transmembrane region" description="Helical" evidence="2">
    <location>
        <begin position="335"/>
        <end position="355"/>
    </location>
</feature>
<dbReference type="InterPro" id="IPR026898">
    <property type="entry name" value="PrsW"/>
</dbReference>
<protein>
    <submittedName>
        <fullName evidence="3">PrsW family glutamic-type intramembrane protease</fullName>
        <ecNumber evidence="3">3.4.-.-</ecNumber>
    </submittedName>
</protein>
<keyword evidence="2" id="KW-0812">Transmembrane</keyword>
<gene>
    <name evidence="3" type="ORF">ACFO0C_19890</name>
</gene>
<feature type="region of interest" description="Disordered" evidence="1">
    <location>
        <begin position="1"/>
        <end position="87"/>
    </location>
</feature>
<evidence type="ECO:0000313" key="3">
    <source>
        <dbReference type="EMBL" id="MFC4067200.1"/>
    </source>
</evidence>
<feature type="transmembrane region" description="Helical" evidence="2">
    <location>
        <begin position="123"/>
        <end position="146"/>
    </location>
</feature>
<organism evidence="3 4">
    <name type="scientific">Actinoplanes subglobosus</name>
    <dbReference type="NCBI Taxonomy" id="1547892"/>
    <lineage>
        <taxon>Bacteria</taxon>
        <taxon>Bacillati</taxon>
        <taxon>Actinomycetota</taxon>
        <taxon>Actinomycetes</taxon>
        <taxon>Micromonosporales</taxon>
        <taxon>Micromonosporaceae</taxon>
        <taxon>Actinoplanes</taxon>
    </lineage>
</organism>
<feature type="transmembrane region" description="Helical" evidence="2">
    <location>
        <begin position="367"/>
        <end position="390"/>
    </location>
</feature>
<feature type="compositionally biased region" description="Low complexity" evidence="1">
    <location>
        <begin position="31"/>
        <end position="41"/>
    </location>
</feature>
<dbReference type="Proteomes" id="UP001595867">
    <property type="component" value="Unassembled WGS sequence"/>
</dbReference>
<evidence type="ECO:0000256" key="1">
    <source>
        <dbReference type="SAM" id="MobiDB-lite"/>
    </source>
</evidence>
<keyword evidence="2" id="KW-1133">Transmembrane helix</keyword>
<keyword evidence="3" id="KW-0645">Protease</keyword>
<keyword evidence="2" id="KW-0472">Membrane</keyword>
<keyword evidence="4" id="KW-1185">Reference proteome</keyword>
<reference evidence="4" key="1">
    <citation type="journal article" date="2019" name="Int. J. Syst. Evol. Microbiol.">
        <title>The Global Catalogue of Microorganisms (GCM) 10K type strain sequencing project: providing services to taxonomists for standard genome sequencing and annotation.</title>
        <authorList>
            <consortium name="The Broad Institute Genomics Platform"/>
            <consortium name="The Broad Institute Genome Sequencing Center for Infectious Disease"/>
            <person name="Wu L."/>
            <person name="Ma J."/>
        </authorList>
    </citation>
    <scope>NUCLEOTIDE SEQUENCE [LARGE SCALE GENOMIC DNA]</scope>
    <source>
        <strain evidence="4">TBRC 5832</strain>
    </source>
</reference>
<feature type="transmembrane region" description="Helical" evidence="2">
    <location>
        <begin position="255"/>
        <end position="276"/>
    </location>
</feature>
<feature type="transmembrane region" description="Helical" evidence="2">
    <location>
        <begin position="296"/>
        <end position="323"/>
    </location>
</feature>
<proteinExistence type="predicted"/>
<dbReference type="RefSeq" id="WP_378068137.1">
    <property type="nucleotide sequence ID" value="NZ_JBHSBL010000017.1"/>
</dbReference>
<dbReference type="EC" id="3.4.-.-" evidence="3"/>
<dbReference type="Pfam" id="PF13367">
    <property type="entry name" value="PrsW-protease"/>
    <property type="match status" value="1"/>
</dbReference>
<feature type="transmembrane region" description="Helical" evidence="2">
    <location>
        <begin position="186"/>
        <end position="207"/>
    </location>
</feature>
<dbReference type="PANTHER" id="PTHR36844:SF1">
    <property type="entry name" value="PROTEASE PRSW"/>
    <property type="match status" value="1"/>
</dbReference>
<comment type="caution">
    <text evidence="3">The sequence shown here is derived from an EMBL/GenBank/DDBJ whole genome shotgun (WGS) entry which is preliminary data.</text>
</comment>
<evidence type="ECO:0000256" key="2">
    <source>
        <dbReference type="SAM" id="Phobius"/>
    </source>
</evidence>
<feature type="compositionally biased region" description="Pro residues" evidence="1">
    <location>
        <begin position="18"/>
        <end position="30"/>
    </location>
</feature>
<sequence>MADVSPSGTPDAADRPQSAPPAAPEPPAVPDSPAAPASPAPLTFEPPVFGEPLIRPSSPAPPFLQPPAAQSSFAPSPTGPPSLPPFFKTAALETAPAPVPPYPGVADAANAPLPGRSTGWRRWLPMTAAIVVIALVAIGMLTYLGYNIGVTGLAIGLTAAILPVPLLASTFVWLDRYEPEPTKYLVFCFAWGAAIATAVALVVNTGSAWLFDKIGLPDALVAVLVAPFIEESMKVLGPFLIFLRRRSEWSGMTDGIVYCGLSALGFAMVENVLYLGGHGYAAGEAEYGPATGLQNVFLIFIVRILFTGFAHPLFTSMAGIGLGLSARSGNRTIRWLAPVAGILLAMMLHGIFNLLPTLAGATGETMIMLYGYLGFMVPFFFAVVGLAIALRSWEGRLAERVLFRYAEAGWFAPAEVAALGTLGRRHAAREWARRVAGQVGHRAMRDFQFAATRLALIRDGLERGLPRTPMEMHRALGEERELLIAITNYRSAFAGRDPQTPPSWWDGHNYRITFPDGVVRTVAPPPEPVMPVPIVLPPPPPPAFGGAYGPPPAGPYGGPPPYAPPPRQW</sequence>
<feature type="compositionally biased region" description="Low complexity" evidence="1">
    <location>
        <begin position="66"/>
        <end position="76"/>
    </location>
</feature>
<evidence type="ECO:0000313" key="4">
    <source>
        <dbReference type="Proteomes" id="UP001595867"/>
    </source>
</evidence>
<feature type="transmembrane region" description="Helical" evidence="2">
    <location>
        <begin position="152"/>
        <end position="174"/>
    </location>
</feature>
<accession>A0ABV8IZQ3</accession>
<dbReference type="GO" id="GO:0008233">
    <property type="term" value="F:peptidase activity"/>
    <property type="evidence" value="ECO:0007669"/>
    <property type="project" value="UniProtKB-KW"/>
</dbReference>
<name>A0ABV8IZQ3_9ACTN</name>
<dbReference type="EMBL" id="JBHSBL010000017">
    <property type="protein sequence ID" value="MFC4067200.1"/>
    <property type="molecule type" value="Genomic_DNA"/>
</dbReference>